<sequence length="48" mass="5152">MESRFGQRLMMTLMVIGFIMSAAYALSSSRHHKDAEPPAATADAPAAN</sequence>
<gene>
    <name evidence="1" type="ORF">PR018_12960</name>
</gene>
<dbReference type="Proteomes" id="UP000318939">
    <property type="component" value="Chromosome"/>
</dbReference>
<proteinExistence type="predicted"/>
<dbReference type="EMBL" id="CP117267">
    <property type="protein sequence ID" value="WFS22076.1"/>
    <property type="molecule type" value="Genomic_DNA"/>
</dbReference>
<keyword evidence="2" id="KW-1185">Reference proteome</keyword>
<name>A0ABY8IFV7_9HYPH</name>
<organism evidence="1 2">
    <name type="scientific">Rhizobium rhododendri</name>
    <dbReference type="NCBI Taxonomy" id="2506430"/>
    <lineage>
        <taxon>Bacteria</taxon>
        <taxon>Pseudomonadati</taxon>
        <taxon>Pseudomonadota</taxon>
        <taxon>Alphaproteobacteria</taxon>
        <taxon>Hyphomicrobiales</taxon>
        <taxon>Rhizobiaceae</taxon>
        <taxon>Rhizobium/Agrobacterium group</taxon>
        <taxon>Rhizobium</taxon>
    </lineage>
</organism>
<evidence type="ECO:0000313" key="1">
    <source>
        <dbReference type="EMBL" id="WFS22076.1"/>
    </source>
</evidence>
<protein>
    <submittedName>
        <fullName evidence="1">Uncharacterized protein</fullName>
    </submittedName>
</protein>
<reference evidence="1" key="2">
    <citation type="journal article" date="2023" name="MicrobiologyOpen">
        <title>Genomics of the tumorigenes clade of the family Rhizobiaceae and description of Rhizobium rhododendri sp. nov.</title>
        <authorList>
            <person name="Kuzmanovic N."/>
            <person name="diCenzo G.C."/>
            <person name="Bunk B."/>
            <person name="Sproeer C."/>
            <person name="Fruehling A."/>
            <person name="Neumann-Schaal M."/>
            <person name="Overmann J."/>
            <person name="Smalla K."/>
        </authorList>
    </citation>
    <scope>NUCLEOTIDE SEQUENCE</scope>
    <source>
        <strain evidence="1">Rho-6.2</strain>
    </source>
</reference>
<evidence type="ECO:0000313" key="2">
    <source>
        <dbReference type="Proteomes" id="UP000318939"/>
    </source>
</evidence>
<reference evidence="1" key="1">
    <citation type="journal article" date="2019" name="Phytopathology">
        <title>A Novel Group of Rhizobium tumorigenes-Like Agrobacteria Associated with Crown Gall Disease of Rhododendron and Blueberry.</title>
        <authorList>
            <person name="Kuzmanovic N."/>
            <person name="Behrens P."/>
            <person name="Idczak E."/>
            <person name="Wagner S."/>
            <person name="Gotz M."/>
            <person name="Sproer C."/>
            <person name="Bunk B."/>
            <person name="Overmann J."/>
            <person name="Smalla K."/>
        </authorList>
    </citation>
    <scope>NUCLEOTIDE SEQUENCE</scope>
    <source>
        <strain evidence="1">Rho-6.2</strain>
    </source>
</reference>
<dbReference type="RefSeq" id="WP_153816484.1">
    <property type="nucleotide sequence ID" value="NZ_CP117267.1"/>
</dbReference>
<accession>A0ABY8IFV7</accession>